<comment type="caution">
    <text evidence="1">The sequence shown here is derived from an EMBL/GenBank/DDBJ whole genome shotgun (WGS) entry which is preliminary data.</text>
</comment>
<evidence type="ECO:0000313" key="2">
    <source>
        <dbReference type="Proteomes" id="UP000745663"/>
    </source>
</evidence>
<sequence length="137" mass="14951">MTAQLHRIAARGFTETNLTSLARDVLVWRKNAVLPEDCKLHELANLCVPFASIGDEYQEAERMIVSFALENAARSAASSADQVMRDLLSKARKSVDYQRGMQNTNHPAGQAHAAEFKLLLEQIDVALAATTTAQPAG</sequence>
<name>A0ABS2BYN7_9PSED</name>
<keyword evidence="2" id="KW-1185">Reference proteome</keyword>
<protein>
    <submittedName>
        <fullName evidence="1">Uncharacterized protein</fullName>
    </submittedName>
</protein>
<dbReference type="EMBL" id="JACOPV010000008">
    <property type="protein sequence ID" value="MBM5458722.1"/>
    <property type="molecule type" value="Genomic_DNA"/>
</dbReference>
<dbReference type="Proteomes" id="UP000745663">
    <property type="component" value="Unassembled WGS sequence"/>
</dbReference>
<reference evidence="1 2" key="1">
    <citation type="submission" date="2020-08" db="EMBL/GenBank/DDBJ databases">
        <title>Description of novel Pseudomonas species.</title>
        <authorList>
            <person name="Duman M."/>
            <person name="Mulet M."/>
            <person name="Altun S."/>
            <person name="Saticioglu I.B."/>
            <person name="Lalucat J."/>
            <person name="Garcia-Valdes E."/>
        </authorList>
    </citation>
    <scope>NUCLEOTIDE SEQUENCE [LARGE SCALE GENOMIC DNA]</scope>
    <source>
        <strain evidence="1 2">P66</strain>
    </source>
</reference>
<accession>A0ABS2BYN7</accession>
<dbReference type="RefSeq" id="WP_203584660.1">
    <property type="nucleotide sequence ID" value="NZ_JACOPV010000008.1"/>
</dbReference>
<organism evidence="1 2">
    <name type="scientific">Pseudomonas arcuscaelestis</name>
    <dbReference type="NCBI Taxonomy" id="2710591"/>
    <lineage>
        <taxon>Bacteria</taxon>
        <taxon>Pseudomonadati</taxon>
        <taxon>Pseudomonadota</taxon>
        <taxon>Gammaproteobacteria</taxon>
        <taxon>Pseudomonadales</taxon>
        <taxon>Pseudomonadaceae</taxon>
        <taxon>Pseudomonas</taxon>
    </lineage>
</organism>
<gene>
    <name evidence="1" type="ORF">H8F21_14230</name>
</gene>
<evidence type="ECO:0000313" key="1">
    <source>
        <dbReference type="EMBL" id="MBM5458722.1"/>
    </source>
</evidence>
<proteinExistence type="predicted"/>